<accession>A0A0G4EI41</accession>
<comment type="catalytic activity">
    <reaction evidence="3">
        <text>an alpha-D-Man-(1-&gt;3)-beta-D-Man-(1-&gt;4)-beta-D-GlcNAc-(1-&gt;4)-alpha-D-GlcNAc-diphospho-di-trans,poly-cis-dolichol + GDP-alpha-D-mannose = an alpha-D-Man-(1-&gt;3)-[alpha-D-Man-(1-&gt;6)]-beta-D-Man-(1-&gt;4)-beta-D-GlcNAc-(1-&gt;4)-alpha-D-GlcNAc-diphospho-di-trans,poly-cis-dolichol + GDP + H(+)</text>
        <dbReference type="Rhea" id="RHEA:29519"/>
        <dbReference type="Rhea" id="RHEA-COMP:19513"/>
        <dbReference type="Rhea" id="RHEA-COMP:19515"/>
        <dbReference type="ChEBI" id="CHEBI:15378"/>
        <dbReference type="ChEBI" id="CHEBI:57527"/>
        <dbReference type="ChEBI" id="CHEBI:58189"/>
        <dbReference type="ChEBI" id="CHEBI:132510"/>
        <dbReference type="ChEBI" id="CHEBI:132511"/>
        <dbReference type="EC" id="2.4.1.257"/>
    </reaction>
    <physiologicalReaction direction="left-to-right" evidence="3">
        <dbReference type="Rhea" id="RHEA:29520"/>
    </physiologicalReaction>
</comment>
<comment type="pathway">
    <text evidence="3">Protein modification; protein glycosylation.</text>
</comment>
<evidence type="ECO:0000259" key="4">
    <source>
        <dbReference type="Pfam" id="PF00534"/>
    </source>
</evidence>
<dbReference type="Gene3D" id="3.40.50.2000">
    <property type="entry name" value="Glycogen Phosphorylase B"/>
    <property type="match status" value="2"/>
</dbReference>
<organism evidence="5 6">
    <name type="scientific">Vitrella brassicaformis (strain CCMP3155)</name>
    <dbReference type="NCBI Taxonomy" id="1169540"/>
    <lineage>
        <taxon>Eukaryota</taxon>
        <taxon>Sar</taxon>
        <taxon>Alveolata</taxon>
        <taxon>Colpodellida</taxon>
        <taxon>Vitrellaceae</taxon>
        <taxon>Vitrella</taxon>
    </lineage>
</organism>
<dbReference type="GO" id="GO:0005789">
    <property type="term" value="C:endoplasmic reticulum membrane"/>
    <property type="evidence" value="ECO:0007669"/>
    <property type="project" value="UniProtKB-SubCell"/>
</dbReference>
<keyword evidence="6" id="KW-1185">Reference proteome</keyword>
<evidence type="ECO:0000256" key="3">
    <source>
        <dbReference type="RuleBase" id="RU367136"/>
    </source>
</evidence>
<reference evidence="5 6" key="1">
    <citation type="submission" date="2014-11" db="EMBL/GenBank/DDBJ databases">
        <authorList>
            <person name="Zhu J."/>
            <person name="Qi W."/>
            <person name="Song R."/>
        </authorList>
    </citation>
    <scope>NUCLEOTIDE SEQUENCE [LARGE SCALE GENOMIC DNA]</scope>
</reference>
<dbReference type="PANTHER" id="PTHR45918:SF1">
    <property type="entry name" value="ALPHA-1,3_1,6-MANNOSYLTRANSFERASE ALG2"/>
    <property type="match status" value="1"/>
</dbReference>
<evidence type="ECO:0000256" key="1">
    <source>
        <dbReference type="ARBA" id="ARBA00022676"/>
    </source>
</evidence>
<dbReference type="GO" id="GO:0102704">
    <property type="term" value="F:GDP-Man:Man(2)GlcNAc(2)-PP-Dol alpha-1,6-mannosyltransferase activity"/>
    <property type="evidence" value="ECO:0007669"/>
    <property type="project" value="UniProtKB-UniRule"/>
</dbReference>
<protein>
    <recommendedName>
        <fullName evidence="3">Alpha-1,3/1,6-mannosyltransferase ALG2</fullName>
        <ecNumber evidence="3">2.4.1.132</ecNumber>
        <ecNumber evidence="3">2.4.1.257</ecNumber>
    </recommendedName>
    <alternativeName>
        <fullName evidence="3">GDP-Man:Man(1)GlcNAc(2)-PP-Dol alpha-1,3-mannosyltransferase</fullName>
    </alternativeName>
</protein>
<comment type="subcellular location">
    <subcellularLocation>
        <location evidence="3">Endoplasmic reticulum membrane</location>
        <topology evidence="3">Single-pass membrane protein</topology>
    </subcellularLocation>
</comment>
<dbReference type="InParanoid" id="A0A0G4EI41"/>
<evidence type="ECO:0000313" key="6">
    <source>
        <dbReference type="Proteomes" id="UP000041254"/>
    </source>
</evidence>
<comment type="function">
    <text evidence="3">Mannosylates Man(2)GlcNAc(2)-dolichol diphosphate and Man(1)GlcNAc(2)-dolichol diphosphate to form Man(3)GlcNAc(2)-dolichol diphosphate.</text>
</comment>
<dbReference type="PANTHER" id="PTHR45918">
    <property type="entry name" value="ALPHA-1,3/1,6-MANNOSYLTRANSFERASE ALG2"/>
    <property type="match status" value="1"/>
</dbReference>
<keyword evidence="2 3" id="KW-0808">Transferase</keyword>
<name>A0A0G4EI41_VITBC</name>
<feature type="domain" description="Glycosyl transferase family 1" evidence="4">
    <location>
        <begin position="172"/>
        <end position="336"/>
    </location>
</feature>
<dbReference type="InterPro" id="IPR027054">
    <property type="entry name" value="ALG2"/>
</dbReference>
<comment type="similarity">
    <text evidence="3">Belongs to the glycosyltransferase group 1 family.</text>
</comment>
<gene>
    <name evidence="5" type="ORF">Vbra_7635</name>
</gene>
<dbReference type="EMBL" id="CDMY01000243">
    <property type="protein sequence ID" value="CEL96655.1"/>
    <property type="molecule type" value="Genomic_DNA"/>
</dbReference>
<dbReference type="GO" id="GO:0004378">
    <property type="term" value="F:GDP-Man:Man(1)GlcNAc(2)-PP-Dol alpha-1,3-mannosyltransferase activity"/>
    <property type="evidence" value="ECO:0007669"/>
    <property type="project" value="UniProtKB-UniRule"/>
</dbReference>
<dbReference type="UniPathway" id="UPA00378"/>
<proteinExistence type="inferred from homology"/>
<dbReference type="OrthoDB" id="448893at2759"/>
<dbReference type="SUPFAM" id="SSF53756">
    <property type="entry name" value="UDP-Glycosyltransferase/glycogen phosphorylase"/>
    <property type="match status" value="1"/>
</dbReference>
<dbReference type="EC" id="2.4.1.257" evidence="3"/>
<dbReference type="Pfam" id="PF00534">
    <property type="entry name" value="Glycos_transf_1"/>
    <property type="match status" value="1"/>
</dbReference>
<dbReference type="OMA" id="AMYMKCP"/>
<dbReference type="PhylomeDB" id="A0A0G4EI41"/>
<dbReference type="STRING" id="1169540.A0A0G4EI41"/>
<dbReference type="InterPro" id="IPR001296">
    <property type="entry name" value="Glyco_trans_1"/>
</dbReference>
<comment type="catalytic activity">
    <reaction evidence="3">
        <text>a beta-D-Man-(1-&gt;4)-beta-D-GlcNAc-(1-&gt;4)-alpha-D-GlcNAc-diphospho-di-trans,poly-cis-dolichol + GDP-alpha-D-mannose = an alpha-D-Man-(1-&gt;3)-beta-D-Man-(1-&gt;4)-beta-D-GlcNAc-(1-&gt;4)-alpha-D-GlcNAc-diphospho-di-trans,poly-cis-dolichol + GDP + H(+)</text>
        <dbReference type="Rhea" id="RHEA:29515"/>
        <dbReference type="Rhea" id="RHEA-COMP:19511"/>
        <dbReference type="Rhea" id="RHEA-COMP:19513"/>
        <dbReference type="ChEBI" id="CHEBI:15378"/>
        <dbReference type="ChEBI" id="CHEBI:57527"/>
        <dbReference type="ChEBI" id="CHEBI:58189"/>
        <dbReference type="ChEBI" id="CHEBI:58472"/>
        <dbReference type="ChEBI" id="CHEBI:132510"/>
        <dbReference type="EC" id="2.4.1.132"/>
    </reaction>
    <physiologicalReaction direction="left-to-right" evidence="3">
        <dbReference type="Rhea" id="RHEA:29516"/>
    </physiologicalReaction>
</comment>
<dbReference type="EC" id="2.4.1.132" evidence="3"/>
<dbReference type="Proteomes" id="UP000041254">
    <property type="component" value="Unassembled WGS sequence"/>
</dbReference>
<sequence length="377" mass="42363">MRVAFVHPDLGLGGAEQLVVHAACGLQKKGHSVVIYTAHHDPNHCFTPTRDGRVYDVIINDQLAALNPLLKRITQRVVYYCHFPDLLLCTDRSSLVKRLYRWPLDRLEEWSTGCADVVLANSQFTVDVFQQTFPSLSRWLPVVLYPPVDLTIVDAFLAQAAQGKEDKLEDIQGCPFDQRATYFLSLNRYERKKNIARALEAFAMLKQQGGIGAEQARLVIAGGYDIRVAENRQYEKELRRRRDELGIAEDQVCFLKSVTDGARWSLLYHATALIYTPTQEHFGMVPCEAMAVGTVVIASNSGGPRETVIDGQTGFLCEDDSSSFATAMQRVLDSKTRQPQVYQGWCQAAKSRVREAYSLEAFADQLEDIVDTPRKQA</sequence>
<keyword evidence="1 3" id="KW-0328">Glycosyltransferase</keyword>
<dbReference type="AlphaFoldDB" id="A0A0G4EI41"/>
<dbReference type="VEuPathDB" id="CryptoDB:Vbra_7635"/>
<evidence type="ECO:0000313" key="5">
    <source>
        <dbReference type="EMBL" id="CEL96655.1"/>
    </source>
</evidence>
<evidence type="ECO:0000256" key="2">
    <source>
        <dbReference type="ARBA" id="ARBA00022679"/>
    </source>
</evidence>